<evidence type="ECO:0000313" key="1">
    <source>
        <dbReference type="EMBL" id="AIW03164.1"/>
    </source>
</evidence>
<dbReference type="Proteomes" id="UP000030206">
    <property type="component" value="Segment"/>
</dbReference>
<dbReference type="GeneID" id="24607134"/>
<reference evidence="2 3" key="1">
    <citation type="submission" date="2014-07" db="EMBL/GenBank/DDBJ databases">
        <title>Complete Genome of Bacillus megaterium Myophage Mater.</title>
        <authorList>
            <person name="Lancaster J.C."/>
            <person name="Hodde M.K."/>
            <person name="Hernandez A.C."/>
            <person name="Everett G.F.K."/>
        </authorList>
    </citation>
    <scope>NUCLEOTIDE SEQUENCE [LARGE SCALE GENOMIC DNA]</scope>
</reference>
<gene>
    <name evidence="2" type="ORF">CPT_Mater229</name>
    <name evidence="1" type="ORF">CPT_Mater7</name>
</gene>
<organism evidence="2 3">
    <name type="scientific">Bacillus phage Mater</name>
    <dbReference type="NCBI Taxonomy" id="1540090"/>
    <lineage>
        <taxon>Viruses</taxon>
        <taxon>Duplodnaviria</taxon>
        <taxon>Heunggongvirae</taxon>
        <taxon>Uroviricota</taxon>
        <taxon>Caudoviricetes</taxon>
        <taxon>Herelleviridae</taxon>
        <taxon>Bastillevirinae</taxon>
        <taxon>Matervirus</taxon>
        <taxon>Matervirus mater</taxon>
    </lineage>
</organism>
<evidence type="ECO:0000313" key="3">
    <source>
        <dbReference type="Proteomes" id="UP000030206"/>
    </source>
</evidence>
<name>A0A0A0RSA1_9CAUD</name>
<protein>
    <submittedName>
        <fullName evidence="2">Uncharacterized protein</fullName>
    </submittedName>
</protein>
<dbReference type="KEGG" id="vg:24606906"/>
<proteinExistence type="predicted"/>
<dbReference type="EMBL" id="KM236245">
    <property type="protein sequence ID" value="AIW03386.1"/>
    <property type="molecule type" value="Genomic_DNA"/>
</dbReference>
<keyword evidence="3" id="KW-1185">Reference proteome</keyword>
<dbReference type="RefSeq" id="YP_009150966.1">
    <property type="nucleotide sequence ID" value="NC_027366.1"/>
</dbReference>
<dbReference type="OrthoDB" id="21677at10239"/>
<dbReference type="KEGG" id="vg:24607134"/>
<dbReference type="RefSeq" id="YP_009151188.1">
    <property type="nucleotide sequence ID" value="NC_027366.1"/>
</dbReference>
<evidence type="ECO:0000313" key="2">
    <source>
        <dbReference type="EMBL" id="AIW03386.1"/>
    </source>
</evidence>
<dbReference type="EMBL" id="KM236245">
    <property type="protein sequence ID" value="AIW03164.1"/>
    <property type="molecule type" value="Genomic_DNA"/>
</dbReference>
<sequence length="79" mass="9047">MYTVKIFSPVGNITLYLNFETYFSAVQCIATLEATEPGRYSPEVYFEVGTLTREPRGEVINSRTIESDYVLTYFDKVSD</sequence>
<accession>A0A0A0RSA1</accession>
<dbReference type="GeneID" id="24606906"/>